<dbReference type="Proteomes" id="UP000052943">
    <property type="component" value="Unassembled WGS sequence"/>
</dbReference>
<reference evidence="2 3" key="1">
    <citation type="submission" date="2015-11" db="EMBL/GenBank/DDBJ databases">
        <title>Genomes and virulence difference between two physiological races of Phytophthora nicotianae.</title>
        <authorList>
            <person name="Liu H."/>
            <person name="Ma X."/>
            <person name="Yu H."/>
            <person name="Fang D."/>
            <person name="Li Y."/>
            <person name="Wang X."/>
            <person name="Wang W."/>
            <person name="Dong Y."/>
            <person name="Xiao B."/>
        </authorList>
    </citation>
    <scope>NUCLEOTIDE SEQUENCE [LARGE SCALE GENOMIC DNA]</scope>
    <source>
        <strain evidence="3">race 0</strain>
    </source>
</reference>
<dbReference type="EMBL" id="LNFO01001206">
    <property type="protein sequence ID" value="KUF93889.1"/>
    <property type="molecule type" value="Genomic_DNA"/>
</dbReference>
<comment type="caution">
    <text evidence="2">The sequence shown here is derived from an EMBL/GenBank/DDBJ whole genome shotgun (WGS) entry which is preliminary data.</text>
</comment>
<evidence type="ECO:0000313" key="2">
    <source>
        <dbReference type="EMBL" id="KUF93889.1"/>
    </source>
</evidence>
<protein>
    <submittedName>
        <fullName evidence="2">Uncharacterized protein</fullName>
    </submittedName>
</protein>
<dbReference type="OrthoDB" id="127352at2759"/>
<organism evidence="2 3">
    <name type="scientific">Phytophthora nicotianae</name>
    <name type="common">Potato buckeye rot agent</name>
    <name type="synonym">Phytophthora parasitica</name>
    <dbReference type="NCBI Taxonomy" id="4792"/>
    <lineage>
        <taxon>Eukaryota</taxon>
        <taxon>Sar</taxon>
        <taxon>Stramenopiles</taxon>
        <taxon>Oomycota</taxon>
        <taxon>Peronosporomycetes</taxon>
        <taxon>Peronosporales</taxon>
        <taxon>Peronosporaceae</taxon>
        <taxon>Phytophthora</taxon>
    </lineage>
</organism>
<evidence type="ECO:0000256" key="1">
    <source>
        <dbReference type="SAM" id="MobiDB-lite"/>
    </source>
</evidence>
<gene>
    <name evidence="2" type="ORF">AM587_10001038</name>
</gene>
<feature type="region of interest" description="Disordered" evidence="1">
    <location>
        <begin position="1"/>
        <end position="31"/>
    </location>
</feature>
<dbReference type="STRING" id="4790.A0A0W8DBY5"/>
<dbReference type="AlphaFoldDB" id="A0A0W8DBY5"/>
<proteinExistence type="predicted"/>
<evidence type="ECO:0000313" key="3">
    <source>
        <dbReference type="Proteomes" id="UP000052943"/>
    </source>
</evidence>
<name>A0A0W8DBY5_PHYNI</name>
<accession>A0A0W8DBY5</accession>
<sequence length="167" mass="19187">MFYADPAVGEEFPDQASPSSTVWSARPTDRASCSESPKKICSAVSSKQFYTDMNPKRRKCVVCRWEDRYATEVTDVCVLHNVCLCQNVHVSNKPYACPETTWTCWEKYHRFYLPKKLFSQRGKARTSCDLYKLKRSQRTTDDHDEQRTGEEIGAAGETRTVVRSIVL</sequence>